<organism evidence="1 2">
    <name type="scientific">Symbiodinium natans</name>
    <dbReference type="NCBI Taxonomy" id="878477"/>
    <lineage>
        <taxon>Eukaryota</taxon>
        <taxon>Sar</taxon>
        <taxon>Alveolata</taxon>
        <taxon>Dinophyceae</taxon>
        <taxon>Suessiales</taxon>
        <taxon>Symbiodiniaceae</taxon>
        <taxon>Symbiodinium</taxon>
    </lineage>
</organism>
<dbReference type="Proteomes" id="UP000604046">
    <property type="component" value="Unassembled WGS sequence"/>
</dbReference>
<proteinExistence type="predicted"/>
<keyword evidence="2" id="KW-1185">Reference proteome</keyword>
<comment type="caution">
    <text evidence="1">The sequence shown here is derived from an EMBL/GenBank/DDBJ whole genome shotgun (WGS) entry which is preliminary data.</text>
</comment>
<reference evidence="1" key="1">
    <citation type="submission" date="2021-02" db="EMBL/GenBank/DDBJ databases">
        <authorList>
            <person name="Dougan E. K."/>
            <person name="Rhodes N."/>
            <person name="Thang M."/>
            <person name="Chan C."/>
        </authorList>
    </citation>
    <scope>NUCLEOTIDE SEQUENCE</scope>
</reference>
<evidence type="ECO:0000313" key="1">
    <source>
        <dbReference type="EMBL" id="CAE7412437.1"/>
    </source>
</evidence>
<name>A0A812R0P4_9DINO</name>
<protein>
    <recommendedName>
        <fullName evidence="3">PPPDE domain-containing protein</fullName>
    </recommendedName>
</protein>
<dbReference type="AlphaFoldDB" id="A0A812R0P4"/>
<gene>
    <name evidence="1" type="ORF">SNAT2548_LOCUS22431</name>
</gene>
<accession>A0A812R0P4</accession>
<evidence type="ECO:0000313" key="2">
    <source>
        <dbReference type="Proteomes" id="UP000604046"/>
    </source>
</evidence>
<sequence length="228" mass="25857">MGGSVSQSVGSVESSSSLKPHGRLDEIFLMPHSWISNLSRLSWLSSKESSHELSYLSGSAAPSVGSEAMQRVAFVKRVYWCSEPLNELGLFRFVSPRWLPRRLAWRRSRELEGPASWELGHSYAMVDVVLAEGEERYRLNWGAGKRSATNLVIEKKEHLPESRIMGDRLEKVYEGTCTGQELYDFLLRWDGAKYDANAANNRNCHHFVQELIHACTRHAGHDALDRPE</sequence>
<dbReference type="EMBL" id="CAJNDS010002289">
    <property type="protein sequence ID" value="CAE7412437.1"/>
    <property type="molecule type" value="Genomic_DNA"/>
</dbReference>
<evidence type="ECO:0008006" key="3">
    <source>
        <dbReference type="Google" id="ProtNLM"/>
    </source>
</evidence>